<feature type="region of interest" description="Disordered" evidence="1">
    <location>
        <begin position="365"/>
        <end position="388"/>
    </location>
</feature>
<evidence type="ECO:0000256" key="1">
    <source>
        <dbReference type="SAM" id="MobiDB-lite"/>
    </source>
</evidence>
<organism evidence="3 4">
    <name type="scientific">Punica granatum</name>
    <name type="common">Pomegranate</name>
    <dbReference type="NCBI Taxonomy" id="22663"/>
    <lineage>
        <taxon>Eukaryota</taxon>
        <taxon>Viridiplantae</taxon>
        <taxon>Streptophyta</taxon>
        <taxon>Embryophyta</taxon>
        <taxon>Tracheophyta</taxon>
        <taxon>Spermatophyta</taxon>
        <taxon>Magnoliopsida</taxon>
        <taxon>eudicotyledons</taxon>
        <taxon>Gunneridae</taxon>
        <taxon>Pentapetalae</taxon>
        <taxon>rosids</taxon>
        <taxon>malvids</taxon>
        <taxon>Myrtales</taxon>
        <taxon>Lythraceae</taxon>
        <taxon>Punica</taxon>
    </lineage>
</organism>
<protein>
    <recommendedName>
        <fullName evidence="2">DUF7745 domain-containing protein</fullName>
    </recommendedName>
</protein>
<dbReference type="InterPro" id="IPR056647">
    <property type="entry name" value="DUF7745"/>
</dbReference>
<feature type="domain" description="DUF7745" evidence="2">
    <location>
        <begin position="119"/>
        <end position="282"/>
    </location>
</feature>
<dbReference type="Pfam" id="PF24924">
    <property type="entry name" value="DUF7745"/>
    <property type="match status" value="1"/>
</dbReference>
<evidence type="ECO:0000259" key="2">
    <source>
        <dbReference type="Pfam" id="PF24924"/>
    </source>
</evidence>
<feature type="region of interest" description="Disordered" evidence="1">
    <location>
        <begin position="614"/>
        <end position="648"/>
    </location>
</feature>
<name>A0A2I0L565_PUNGR</name>
<keyword evidence="4" id="KW-1185">Reference proteome</keyword>
<comment type="caution">
    <text evidence="3">The sequence shown here is derived from an EMBL/GenBank/DDBJ whole genome shotgun (WGS) entry which is preliminary data.</text>
</comment>
<proteinExistence type="predicted"/>
<reference evidence="3 4" key="1">
    <citation type="submission" date="2017-11" db="EMBL/GenBank/DDBJ databases">
        <title>De-novo sequencing of pomegranate (Punica granatum L.) genome.</title>
        <authorList>
            <person name="Akparov Z."/>
            <person name="Amiraslanov A."/>
            <person name="Hajiyeva S."/>
            <person name="Abbasov M."/>
            <person name="Kaur K."/>
            <person name="Hamwieh A."/>
            <person name="Solovyev V."/>
            <person name="Salamov A."/>
            <person name="Braich B."/>
            <person name="Kosarev P."/>
            <person name="Mahmoud A."/>
            <person name="Hajiyev E."/>
            <person name="Babayeva S."/>
            <person name="Izzatullayeva V."/>
            <person name="Mammadov A."/>
            <person name="Mammadov A."/>
            <person name="Sharifova S."/>
            <person name="Ojaghi J."/>
            <person name="Eynullazada K."/>
            <person name="Bayramov B."/>
            <person name="Abdulazimova A."/>
            <person name="Shahmuradov I."/>
        </authorList>
    </citation>
    <scope>NUCLEOTIDE SEQUENCE [LARGE SCALE GENOMIC DNA]</scope>
    <source>
        <strain evidence="4">cv. AG2017</strain>
        <tissue evidence="3">Leaf</tissue>
    </source>
</reference>
<evidence type="ECO:0000313" key="3">
    <source>
        <dbReference type="EMBL" id="PKI75845.1"/>
    </source>
</evidence>
<dbReference type="PANTHER" id="PTHR48200">
    <property type="entry name" value="PROTEIN, PUTATIVE-RELATED"/>
    <property type="match status" value="1"/>
</dbReference>
<dbReference type="PANTHER" id="PTHR48200:SF1">
    <property type="entry name" value="AMINOTRANSFERASE-LIKE PLANT MOBILE DOMAIN-CONTAINING PROTEIN"/>
    <property type="match status" value="1"/>
</dbReference>
<dbReference type="AlphaFoldDB" id="A0A2I0L565"/>
<dbReference type="EMBL" id="PGOL01000148">
    <property type="protein sequence ID" value="PKI75845.1"/>
    <property type="molecule type" value="Genomic_DNA"/>
</dbReference>
<accession>A0A2I0L565</accession>
<sequence>MDRSRPYLRLDIIITPSANITRLWNTFRPVDRAFLRLIIGDLPLLADSPIDWTLLKIAISFWDTQRAVFSFQGTELVPIIEEYAALLQQSMSIHDIVVPNQFTTIQRESYQRDACHGFLLLIFGTMLFPYSSNLIDGALAQVILQVVGGHSYVEAVLAETIRSLDYVRETRRGRMRGSPHLLQIWLLAHIRLFGLSHPFACITDERSLIACLLHVFRPSDHNYTDWTRFMEELTPTQFLWTTRWNPGDPMIIGCPSVIGLPLISHLGSTLIFPARVIRQLGGLQDIPIEADRTSHRFRWANTTISLPDRVLRVREVRRLWSTRIVQELYFSEHPTDEERAFSATAAYVMQFHPYGFVPRASEQVGSDSCSHSEPRQGDSTFKHYAGPSAGESAQDLSSLGSVAERFCLYRTRVALTRLRVVIVVLTTGVASISYSCTRKNGRRAITRYLGARRATNAGTLSSARHACDVVSRHIYGCISVLFQRTSLLLHRRHPMWSVPTTVHLNPVDPPIYVTDSEDISFSAMTYVPTVSPVSDPMPAPTSVPFPPAAFLSTDSAVLTLPPLTVPTQPPIYTVPPPTVPPVAITQVPASTADHFSFQAPQPPMNFPYPAPPRLNIPPSEPSTPTQAIPAAPSTNIPPEAEMEQERRMKKMEETIKALQAGTSHLDYGDFN</sequence>
<gene>
    <name evidence="3" type="ORF">CRG98_003760</name>
</gene>
<feature type="compositionally biased region" description="Polar residues" evidence="1">
    <location>
        <begin position="622"/>
        <end position="636"/>
    </location>
</feature>
<dbReference type="Proteomes" id="UP000233551">
    <property type="component" value="Unassembled WGS sequence"/>
</dbReference>
<evidence type="ECO:0000313" key="4">
    <source>
        <dbReference type="Proteomes" id="UP000233551"/>
    </source>
</evidence>
<dbReference type="STRING" id="22663.A0A2I0L565"/>